<dbReference type="AlphaFoldDB" id="D3T9U3"/>
<evidence type="ECO:0000256" key="1">
    <source>
        <dbReference type="SAM" id="Phobius"/>
    </source>
</evidence>
<dbReference type="RefSeq" id="WP_012997318.1">
    <property type="nucleotide sequence ID" value="NC_013926.1"/>
</dbReference>
<keyword evidence="3" id="KW-1185">Reference proteome</keyword>
<protein>
    <submittedName>
        <fullName evidence="2">Uncharacterized protein</fullName>
    </submittedName>
</protein>
<evidence type="ECO:0000313" key="3">
    <source>
        <dbReference type="Proteomes" id="UP000001400"/>
    </source>
</evidence>
<dbReference type="GeneID" id="71052061"/>
<reference evidence="2" key="1">
    <citation type="submission" date="2010-02" db="EMBL/GenBank/DDBJ databases">
        <title>Complete sequence of Aciduliprofundum boonei T469.</title>
        <authorList>
            <consortium name="US DOE Joint Genome Institute"/>
            <person name="Lucas S."/>
            <person name="Copeland A."/>
            <person name="Lapidus A."/>
            <person name="Cheng J.-F."/>
            <person name="Bruce D."/>
            <person name="Goodwin L."/>
            <person name="Pitluck S."/>
            <person name="Saunders E."/>
            <person name="Detter J.C."/>
            <person name="Han C."/>
            <person name="Tapia R."/>
            <person name="Land M."/>
            <person name="Hauser L."/>
            <person name="Kyrpides N."/>
            <person name="Mikhailova N."/>
            <person name="Flores G."/>
            <person name="Reysenbach A.-L."/>
            <person name="Woyke T."/>
        </authorList>
    </citation>
    <scope>NUCLEOTIDE SEQUENCE</scope>
    <source>
        <strain evidence="2">T469</strain>
    </source>
</reference>
<evidence type="ECO:0000313" key="2">
    <source>
        <dbReference type="EMBL" id="ADD08872.1"/>
    </source>
</evidence>
<keyword evidence="1" id="KW-0812">Transmembrane</keyword>
<keyword evidence="1" id="KW-0472">Membrane</keyword>
<dbReference type="HOGENOM" id="CLU_901948_0_0_2"/>
<sequence length="308" mass="34074">MRKMVLVMVILGLIVSQVPYVSGELVNSQLIQDSDFKASDNYEYWDTEKGGPYGDSWVIRLGDGYAYFYHSNFNAQCSDTDPSYALISQQIQVPNYEIENATITIHFIDQINMRYVVGFVNSTGVWLWKEVSWAPVAATNGGSAYVNINITSFLSNYTGQKLTFKFGAYIDYDTSNGDYSFRMNITSLSLEVIYDSSVSGGGYWWHGGGTWFGGGGLWFGKGGGNQTYVEFVAANIQRVMAIVGTGLIAILWVKVGTDYFSRDPDKRMRLRDDTLLAIVGTLIIALAVLGAIWMIAGWVVGASEVIVI</sequence>
<accession>D3T9U3</accession>
<dbReference type="KEGG" id="abi:Aboo_1063"/>
<dbReference type="Proteomes" id="UP000001400">
    <property type="component" value="Chromosome"/>
</dbReference>
<proteinExistence type="predicted"/>
<dbReference type="EMBL" id="CP001941">
    <property type="protein sequence ID" value="ADD08872.1"/>
    <property type="molecule type" value="Genomic_DNA"/>
</dbReference>
<feature type="transmembrane region" description="Helical" evidence="1">
    <location>
        <begin position="274"/>
        <end position="300"/>
    </location>
</feature>
<gene>
    <name evidence="2" type="ordered locus">Aboo_1063</name>
</gene>
<organism evidence="2 3">
    <name type="scientific">Aciduliprofundum boonei (strain DSM 19572 / T469)</name>
    <dbReference type="NCBI Taxonomy" id="439481"/>
    <lineage>
        <taxon>Archaea</taxon>
        <taxon>Methanobacteriati</taxon>
        <taxon>Thermoplasmatota</taxon>
        <taxon>DHVE2 group</taxon>
        <taxon>Candidatus Aciduliprofundum</taxon>
    </lineage>
</organism>
<name>D3T9U3_ACIB4</name>
<feature type="transmembrane region" description="Helical" evidence="1">
    <location>
        <begin position="236"/>
        <end position="253"/>
    </location>
</feature>
<keyword evidence="1" id="KW-1133">Transmembrane helix</keyword>